<dbReference type="Proteomes" id="UP000004508">
    <property type="component" value="Unassembled WGS sequence"/>
</dbReference>
<sequence length="103" mass="11581">MICKASVWPPLNAPGRVPPSPPAPSQGGEQKEEVSPEKRHRQDRFAQFEIASNQVLHNQAKQSSSNDIGIFMQKKRTTIYKLFDRILIVEATPLNVVGKIFKI</sequence>
<keyword evidence="3" id="KW-1185">Reference proteome</keyword>
<organism evidence="2 3">
    <name type="scientific">Ktedonobacter racemifer DSM 44963</name>
    <dbReference type="NCBI Taxonomy" id="485913"/>
    <lineage>
        <taxon>Bacteria</taxon>
        <taxon>Bacillati</taxon>
        <taxon>Chloroflexota</taxon>
        <taxon>Ktedonobacteria</taxon>
        <taxon>Ktedonobacterales</taxon>
        <taxon>Ktedonobacteraceae</taxon>
        <taxon>Ktedonobacter</taxon>
    </lineage>
</organism>
<dbReference type="STRING" id="485913.Krac_6144"/>
<comment type="caution">
    <text evidence="2">The sequence shown here is derived from an EMBL/GenBank/DDBJ whole genome shotgun (WGS) entry which is preliminary data.</text>
</comment>
<dbReference type="InParanoid" id="D6TY16"/>
<reference evidence="2 3" key="1">
    <citation type="journal article" date="2011" name="Stand. Genomic Sci.">
        <title>Non-contiguous finished genome sequence and contextual data of the filamentous soil bacterium Ktedonobacter racemifer type strain (SOSP1-21).</title>
        <authorList>
            <person name="Chang Y.J."/>
            <person name="Land M."/>
            <person name="Hauser L."/>
            <person name="Chertkov O."/>
            <person name="Del Rio T.G."/>
            <person name="Nolan M."/>
            <person name="Copeland A."/>
            <person name="Tice H."/>
            <person name="Cheng J.F."/>
            <person name="Lucas S."/>
            <person name="Han C."/>
            <person name="Goodwin L."/>
            <person name="Pitluck S."/>
            <person name="Ivanova N."/>
            <person name="Ovchinikova G."/>
            <person name="Pati A."/>
            <person name="Chen A."/>
            <person name="Palaniappan K."/>
            <person name="Mavromatis K."/>
            <person name="Liolios K."/>
            <person name="Brettin T."/>
            <person name="Fiebig A."/>
            <person name="Rohde M."/>
            <person name="Abt B."/>
            <person name="Goker M."/>
            <person name="Detter J.C."/>
            <person name="Woyke T."/>
            <person name="Bristow J."/>
            <person name="Eisen J.A."/>
            <person name="Markowitz V."/>
            <person name="Hugenholtz P."/>
            <person name="Kyrpides N.C."/>
            <person name="Klenk H.P."/>
            <person name="Lapidus A."/>
        </authorList>
    </citation>
    <scope>NUCLEOTIDE SEQUENCE [LARGE SCALE GENOMIC DNA]</scope>
    <source>
        <strain evidence="3">DSM 44963</strain>
    </source>
</reference>
<proteinExistence type="predicted"/>
<feature type="region of interest" description="Disordered" evidence="1">
    <location>
        <begin position="1"/>
        <end position="43"/>
    </location>
</feature>
<evidence type="ECO:0000256" key="1">
    <source>
        <dbReference type="SAM" id="MobiDB-lite"/>
    </source>
</evidence>
<accession>D6TY16</accession>
<evidence type="ECO:0000313" key="2">
    <source>
        <dbReference type="EMBL" id="EFH85012.1"/>
    </source>
</evidence>
<gene>
    <name evidence="2" type="ORF">Krac_6144</name>
</gene>
<name>D6TY16_KTERA</name>
<evidence type="ECO:0000313" key="3">
    <source>
        <dbReference type="Proteomes" id="UP000004508"/>
    </source>
</evidence>
<protein>
    <submittedName>
        <fullName evidence="2">Uncharacterized protein</fullName>
    </submittedName>
</protein>
<dbReference type="EMBL" id="ADVG01000003">
    <property type="protein sequence ID" value="EFH85012.1"/>
    <property type="molecule type" value="Genomic_DNA"/>
</dbReference>
<dbReference type="AlphaFoldDB" id="D6TY16"/>